<dbReference type="InterPro" id="IPR011604">
    <property type="entry name" value="PDDEXK-like_dom_sf"/>
</dbReference>
<dbReference type="Gene3D" id="3.90.320.10">
    <property type="match status" value="1"/>
</dbReference>
<name>A0A9N8VVN8_9GLOM</name>
<evidence type="ECO:0000313" key="3">
    <source>
        <dbReference type="EMBL" id="CAG8468007.1"/>
    </source>
</evidence>
<keyword evidence="2" id="KW-0812">Transmembrane</keyword>
<keyword evidence="2" id="KW-1133">Transmembrane helix</keyword>
<dbReference type="OrthoDB" id="6513042at2759"/>
<evidence type="ECO:0000256" key="2">
    <source>
        <dbReference type="SAM" id="Phobius"/>
    </source>
</evidence>
<sequence>MNDNIELRKNDEVGEGSKNDQEIGAKGEGLTVYPQDLPKELRDLYGRLTSEAKFYFTYLKSNEEKKMFLEAVLAERKRQRKTGVLFINFFASLVVLLIVIGLIVISEKTEEQEYYFLDCEKLLKLKSTQSSDEKNAQSMMGLTFRAATRQRGRNFEVEIVNELKRLNKENVIKCVKESNDFNINLLRDAKVGQIFYQMSFKVHESFYIKFNLKGVIEIKDFRPDFIIVKESGDVKSLMICDAKSSKMVQRSHQIQVALYVYLLSLIIQDIPELNVSDTYGIYLSSFDLQEFSVKDLLPEIENFFSEILPRIIKSSNLPWHYNSRCNNCVFTNYCREEAKAKIDKKTVKQIIKYDEKLKSSFYLKMKPWHVQFVGATTNFPQRTDHNLLISMSWDPLLLRPFGWGICLYAIDNEKAIKQRIKCKSISNNEPRKAFIQLMNNFTDLLEKCFKYLKKHDLRACAFVYSEKEKEYIQDSLLDIISIESTETDIIELKRKAKSCLFNLFEDSKLLLAHKHHKYKLTELPDEWREIPRLVVLEQAIRENVAICVPGFYRFTDIWEQLVKPKLHDQELLNTLYPIKQIDLNNIYSSWNSAVPKLQINNAHSLRIQFGSAVINAYYELLKESTCDIATKLIFETPTFTFTKTKSFKNHYLGKLYFFKQLEAKADYEQIKSERVRDYIRNDIVDGIQIRYEKSIKPKEWIFSILSNKQKLIKLNSNQYYEQVLLVEDSPEGILQAIRFPDMKHMDHQVVQLDKITTSVRIQNIDLQKQKVYLKGTVKLNLDKDKTYLLYERYVNFNLNKVLEILCEIDNRGANSVFMNLLKNTNDWCSDPITLKEGQPKGELLEGRLQIISGQASPTIASFITWYLSSLHKPTGENTNHIIGVTAFSKTAIEKLLEGISVPKQVKIFNLVNKNIPLDKVKGINEKPIVIGGTVWDWDKIRKEWKDSWTGCDIMIIVQDASLAIECLNPETGKLIIGGDEELKPFIRRSYPSFQDHPLLFESIQKCMNYSLKNINNNGM</sequence>
<feature type="transmembrane region" description="Helical" evidence="2">
    <location>
        <begin position="85"/>
        <end position="105"/>
    </location>
</feature>
<organism evidence="3 4">
    <name type="scientific">Funneliformis caledonium</name>
    <dbReference type="NCBI Taxonomy" id="1117310"/>
    <lineage>
        <taxon>Eukaryota</taxon>
        <taxon>Fungi</taxon>
        <taxon>Fungi incertae sedis</taxon>
        <taxon>Mucoromycota</taxon>
        <taxon>Glomeromycotina</taxon>
        <taxon>Glomeromycetes</taxon>
        <taxon>Glomerales</taxon>
        <taxon>Glomeraceae</taxon>
        <taxon>Funneliformis</taxon>
    </lineage>
</organism>
<keyword evidence="4" id="KW-1185">Reference proteome</keyword>
<reference evidence="3" key="1">
    <citation type="submission" date="2021-06" db="EMBL/GenBank/DDBJ databases">
        <authorList>
            <person name="Kallberg Y."/>
            <person name="Tangrot J."/>
            <person name="Rosling A."/>
        </authorList>
    </citation>
    <scope>NUCLEOTIDE SEQUENCE</scope>
    <source>
        <strain evidence="3">UK204</strain>
    </source>
</reference>
<dbReference type="AlphaFoldDB" id="A0A9N8VVN8"/>
<protein>
    <submittedName>
        <fullName evidence="3">173_t:CDS:1</fullName>
    </submittedName>
</protein>
<proteinExistence type="predicted"/>
<evidence type="ECO:0000313" key="4">
    <source>
        <dbReference type="Proteomes" id="UP000789570"/>
    </source>
</evidence>
<accession>A0A9N8VVN8</accession>
<dbReference type="EMBL" id="CAJVPQ010000297">
    <property type="protein sequence ID" value="CAG8468007.1"/>
    <property type="molecule type" value="Genomic_DNA"/>
</dbReference>
<feature type="region of interest" description="Disordered" evidence="1">
    <location>
        <begin position="1"/>
        <end position="23"/>
    </location>
</feature>
<evidence type="ECO:0000256" key="1">
    <source>
        <dbReference type="SAM" id="MobiDB-lite"/>
    </source>
</evidence>
<comment type="caution">
    <text evidence="3">The sequence shown here is derived from an EMBL/GenBank/DDBJ whole genome shotgun (WGS) entry which is preliminary data.</text>
</comment>
<gene>
    <name evidence="3" type="ORF">FCALED_LOCUS2076</name>
</gene>
<keyword evidence="2" id="KW-0472">Membrane</keyword>
<dbReference type="Proteomes" id="UP000789570">
    <property type="component" value="Unassembled WGS sequence"/>
</dbReference>